<dbReference type="GO" id="GO:0006364">
    <property type="term" value="P:rRNA processing"/>
    <property type="evidence" value="ECO:0007669"/>
    <property type="project" value="InterPro"/>
</dbReference>
<dbReference type="SUPFAM" id="SSF50998">
    <property type="entry name" value="Quinoprotein alcohol dehydrogenase-like"/>
    <property type="match status" value="1"/>
</dbReference>
<feature type="repeat" description="WD" evidence="1">
    <location>
        <begin position="186"/>
        <end position="208"/>
    </location>
</feature>
<dbReference type="Pfam" id="PF25171">
    <property type="entry name" value="Beta-prop_WDR36-Utp21_1st"/>
    <property type="match status" value="1"/>
</dbReference>
<dbReference type="GO" id="GO:0032040">
    <property type="term" value="C:small-subunit processome"/>
    <property type="evidence" value="ECO:0007669"/>
    <property type="project" value="InterPro"/>
</dbReference>
<evidence type="ECO:0000313" key="6">
    <source>
        <dbReference type="Proteomes" id="UP001216638"/>
    </source>
</evidence>
<dbReference type="SMART" id="SM00320">
    <property type="entry name" value="WD40"/>
    <property type="match status" value="8"/>
</dbReference>
<dbReference type="PROSITE" id="PS50082">
    <property type="entry name" value="WD_REPEATS_2"/>
    <property type="match status" value="2"/>
</dbReference>
<dbReference type="InterPro" id="IPR001680">
    <property type="entry name" value="WD40_rpt"/>
</dbReference>
<dbReference type="PROSITE" id="PS50294">
    <property type="entry name" value="WD_REPEATS_REGION"/>
    <property type="match status" value="1"/>
</dbReference>
<dbReference type="InterPro" id="IPR007319">
    <property type="entry name" value="WDR36/Utp21_C"/>
</dbReference>
<evidence type="ECO:0000256" key="1">
    <source>
        <dbReference type="PROSITE-ProRule" id="PRU00221"/>
    </source>
</evidence>
<feature type="region of interest" description="Disordered" evidence="2">
    <location>
        <begin position="712"/>
        <end position="732"/>
    </location>
</feature>
<evidence type="ECO:0000313" key="5">
    <source>
        <dbReference type="EMBL" id="WFC94541.1"/>
    </source>
</evidence>
<dbReference type="EMBL" id="CP119951">
    <property type="protein sequence ID" value="WFC94541.1"/>
    <property type="molecule type" value="Genomic_DNA"/>
</dbReference>
<dbReference type="InterPro" id="IPR015943">
    <property type="entry name" value="WD40/YVTN_repeat-like_dom_sf"/>
</dbReference>
<feature type="domain" description="WDR36/Utp21 N-terminal" evidence="4">
    <location>
        <begin position="63"/>
        <end position="343"/>
    </location>
</feature>
<dbReference type="InterPro" id="IPR059157">
    <property type="entry name" value="WDR36-Utp21_N"/>
</dbReference>
<organism evidence="5 6">
    <name type="scientific">Malassezia brasiliensis</name>
    <dbReference type="NCBI Taxonomy" id="1821822"/>
    <lineage>
        <taxon>Eukaryota</taxon>
        <taxon>Fungi</taxon>
        <taxon>Dikarya</taxon>
        <taxon>Basidiomycota</taxon>
        <taxon>Ustilaginomycotina</taxon>
        <taxon>Malasseziomycetes</taxon>
        <taxon>Malasseziales</taxon>
        <taxon>Malasseziaceae</taxon>
        <taxon>Malassezia</taxon>
    </lineage>
</organism>
<keyword evidence="6" id="KW-1185">Reference proteome</keyword>
<name>A0AAF0DTK4_9BASI</name>
<evidence type="ECO:0000259" key="4">
    <source>
        <dbReference type="Pfam" id="PF25171"/>
    </source>
</evidence>
<sequence>MVQEREKRARAEEAPASPPRSLIERAPLYAPFRMLGCITNGTPFVLQARFGGKDAQTPDVNLITSVGDAWAMWNADRMTLLFVGPMLTYPIASMAVSTSPDSLLVAAGPSVHRYVRGRQVAQYDTEDSDTLLSTLLVFGDYVVSLAADGLSAFVWSLTTGELLQVLSFGGWVASCAVHPATYLNKIVLGGADGSVQIWNVRTGQHIHTFARDQVRSKSQAGVVQLTQSPAVDVLAVAYADGYVVLFDVRLGHMLFSVHVDGGLAAGCVAFRTDGEAHTLAVATRAGRLVLFDLASAEDGGAPRLLHSVQHAHDGPIGSIEFVPGQPLMMSSGADNAVKAWFFESPTLPPRVLKSRSGHALPPHLIRYYGEDGRDMLTASRDRSVRCLSVVRDSRSFELSQGAVASKASKLEVDAASLKAPPVAALSYSTTRSRDWDDVLTTHAGDRFAHTWTVRDKHMNHDPVSLGAKKHRAVGTAVCVSACGNFGLIGTTRGVVEMVNMQSHIRRRTFDTGSTAPITDVVSDAVNAVCLVSTQEPVLHVFDFHTGKKTTSVSMPAPVVGLRLHRESNLVAVLGEDLVLSILDLETLRIARRFTGFRGRLLDATFSADGRWVVVCSTDSVVRTFDIATAQLIDAFRTPSMATSVTFSPLGDFLATAHVDSVGVHLWVNRAQFAPVALRALPQGEAAVERDAVLPTMQGVDLEAAGEAHEAIAEPELQRTYTSPPQLESEDGPLLTLSTMPRARWISLLHLDTIRQRNKPTEAPKKPEKAPFFLDAAPVAAQDDKAMQDEPRAPLSHRTHMPVAVESAFERRLRVAVEARDVAPLFTYLHTLSTPQLDMTIRELETPAQQALFLQALALRLSARRDWEAVQAMLSVFLAVHAESVQQHGAQPDAEDAEGAALGQALRTLLAEQQRVTEHMVDSLDYCMGTLSLLRNVPLL</sequence>
<dbReference type="Pfam" id="PF04192">
    <property type="entry name" value="Utp21"/>
    <property type="match status" value="1"/>
</dbReference>
<dbReference type="GO" id="GO:0034388">
    <property type="term" value="C:Pwp2p-containing subcomplex of 90S preribosome"/>
    <property type="evidence" value="ECO:0007669"/>
    <property type="project" value="TreeGrafter"/>
</dbReference>
<feature type="repeat" description="WD" evidence="1">
    <location>
        <begin position="309"/>
        <end position="340"/>
    </location>
</feature>
<dbReference type="Proteomes" id="UP001216638">
    <property type="component" value="Chromosome 1"/>
</dbReference>
<evidence type="ECO:0000256" key="2">
    <source>
        <dbReference type="SAM" id="MobiDB-lite"/>
    </source>
</evidence>
<dbReference type="PANTHER" id="PTHR22840:SF12">
    <property type="entry name" value="WD REPEAT-CONTAINING PROTEIN 36"/>
    <property type="match status" value="1"/>
</dbReference>
<evidence type="ECO:0000259" key="3">
    <source>
        <dbReference type="Pfam" id="PF04192"/>
    </source>
</evidence>
<dbReference type="Gene3D" id="2.130.10.10">
    <property type="entry name" value="YVTN repeat-like/Quinoprotein amine dehydrogenase"/>
    <property type="match status" value="2"/>
</dbReference>
<keyword evidence="1" id="KW-0853">WD repeat</keyword>
<reference evidence="5" key="1">
    <citation type="submission" date="2023-03" db="EMBL/GenBank/DDBJ databases">
        <title>Mating type loci evolution in Malassezia.</title>
        <authorList>
            <person name="Coelho M.A."/>
        </authorList>
    </citation>
    <scope>NUCLEOTIDE SEQUENCE</scope>
    <source>
        <strain evidence="5">CBS 14135</strain>
    </source>
</reference>
<gene>
    <name evidence="5" type="primary">UTP21</name>
    <name evidence="5" type="ORF">MBRA1_001173</name>
</gene>
<dbReference type="PANTHER" id="PTHR22840">
    <property type="entry name" value="WD REPEAT-CONTAINING PROTEIN 36"/>
    <property type="match status" value="1"/>
</dbReference>
<accession>A0AAF0DTK4</accession>
<proteinExistence type="predicted"/>
<dbReference type="Pfam" id="PF25168">
    <property type="entry name" value="Beta-prop_WDR36-Utp21_2nd"/>
    <property type="match status" value="1"/>
</dbReference>
<protein>
    <submittedName>
        <fullName evidence="5">rRNA-processing protein utp21</fullName>
    </submittedName>
</protein>
<dbReference type="InterPro" id="IPR011047">
    <property type="entry name" value="Quinoprotein_ADH-like_sf"/>
</dbReference>
<dbReference type="AlphaFoldDB" id="A0AAF0DTK4"/>
<feature type="domain" description="WDR36/Utp21 C-terminal" evidence="3">
    <location>
        <begin position="732"/>
        <end position="934"/>
    </location>
</feature>